<organism evidence="1 2">
    <name type="scientific">Saccharothrix violaceirubra</name>
    <dbReference type="NCBI Taxonomy" id="413306"/>
    <lineage>
        <taxon>Bacteria</taxon>
        <taxon>Bacillati</taxon>
        <taxon>Actinomycetota</taxon>
        <taxon>Actinomycetes</taxon>
        <taxon>Pseudonocardiales</taxon>
        <taxon>Pseudonocardiaceae</taxon>
        <taxon>Saccharothrix</taxon>
    </lineage>
</organism>
<dbReference type="InterPro" id="IPR006439">
    <property type="entry name" value="HAD-SF_hydro_IA"/>
</dbReference>
<dbReference type="Gene3D" id="3.40.50.1000">
    <property type="entry name" value="HAD superfamily/HAD-like"/>
    <property type="match status" value="1"/>
</dbReference>
<dbReference type="GO" id="GO:0016787">
    <property type="term" value="F:hydrolase activity"/>
    <property type="evidence" value="ECO:0007669"/>
    <property type="project" value="UniProtKB-KW"/>
</dbReference>
<dbReference type="EMBL" id="JACHJS010000001">
    <property type="protein sequence ID" value="MBB4969511.1"/>
    <property type="molecule type" value="Genomic_DNA"/>
</dbReference>
<comment type="caution">
    <text evidence="1">The sequence shown here is derived from an EMBL/GenBank/DDBJ whole genome shotgun (WGS) entry which is preliminary data.</text>
</comment>
<evidence type="ECO:0000313" key="2">
    <source>
        <dbReference type="Proteomes" id="UP000542674"/>
    </source>
</evidence>
<dbReference type="InterPro" id="IPR036412">
    <property type="entry name" value="HAD-like_sf"/>
</dbReference>
<keyword evidence="1" id="KW-0378">Hydrolase</keyword>
<proteinExistence type="predicted"/>
<dbReference type="Proteomes" id="UP000542674">
    <property type="component" value="Unassembled WGS sequence"/>
</dbReference>
<dbReference type="AlphaFoldDB" id="A0A7W7X044"/>
<dbReference type="PANTHER" id="PTHR43611">
    <property type="entry name" value="ALPHA-D-GLUCOSE 1-PHOSPHATE PHOSPHATASE"/>
    <property type="match status" value="1"/>
</dbReference>
<gene>
    <name evidence="1" type="ORF">F4559_006870</name>
</gene>
<reference evidence="1 2" key="1">
    <citation type="submission" date="2020-08" db="EMBL/GenBank/DDBJ databases">
        <title>Sequencing the genomes of 1000 actinobacteria strains.</title>
        <authorList>
            <person name="Klenk H.-P."/>
        </authorList>
    </citation>
    <scope>NUCLEOTIDE SEQUENCE [LARGE SCALE GENOMIC DNA]</scope>
    <source>
        <strain evidence="1 2">DSM 45084</strain>
    </source>
</reference>
<dbReference type="PRINTS" id="PR00413">
    <property type="entry name" value="HADHALOGNASE"/>
</dbReference>
<keyword evidence="2" id="KW-1185">Reference proteome</keyword>
<dbReference type="NCBIfam" id="TIGR01509">
    <property type="entry name" value="HAD-SF-IA-v3"/>
    <property type="match status" value="1"/>
</dbReference>
<evidence type="ECO:0000313" key="1">
    <source>
        <dbReference type="EMBL" id="MBB4969511.1"/>
    </source>
</evidence>
<protein>
    <submittedName>
        <fullName evidence="1">Putative hydrolase of the HAD superfamily</fullName>
    </submittedName>
</protein>
<dbReference type="RefSeq" id="WP_184675198.1">
    <property type="nucleotide sequence ID" value="NZ_BAABAI010000035.1"/>
</dbReference>
<dbReference type="InterPro" id="IPR023214">
    <property type="entry name" value="HAD_sf"/>
</dbReference>
<dbReference type="CDD" id="cd02603">
    <property type="entry name" value="HAD_sEH-N_like"/>
    <property type="match status" value="1"/>
</dbReference>
<dbReference type="SUPFAM" id="SSF56784">
    <property type="entry name" value="HAD-like"/>
    <property type="match status" value="1"/>
</dbReference>
<dbReference type="PANTHER" id="PTHR43611:SF3">
    <property type="entry name" value="FLAVIN MONONUCLEOTIDE HYDROLASE 1, CHLOROPLATIC"/>
    <property type="match status" value="1"/>
</dbReference>
<name>A0A7W7X044_9PSEU</name>
<sequence>MRWVVFDYGQVVSRPHVDLPGLAAAMGVPLEDFLASYWAHRDAYDRGDSDLVYWRAVGGGVGVDVSEEFARRLADQDTAGWLHPDPDAVALIAELDAAGVPLALLSNASHTFGRAAEKQPWTRHFRHLMFSADLGTAKPDPEIWTALADRIGARPRDCVFFDDRVENVDGALRAGLTGLLWQGTLTARTALAGLSLP</sequence>
<dbReference type="Pfam" id="PF00702">
    <property type="entry name" value="Hydrolase"/>
    <property type="match status" value="1"/>
</dbReference>
<accession>A0A7W7X044</accession>